<keyword evidence="4" id="KW-1185">Reference proteome</keyword>
<dbReference type="PANTHER" id="PTHR43639:SF1">
    <property type="entry name" value="SHORT-CHAIN DEHYDROGENASE_REDUCTASE FAMILY PROTEIN"/>
    <property type="match status" value="1"/>
</dbReference>
<dbReference type="EMBL" id="CP098401">
    <property type="protein sequence ID" value="URW76667.1"/>
    <property type="molecule type" value="Genomic_DNA"/>
</dbReference>
<comment type="similarity">
    <text evidence="1">Belongs to the short-chain dehydrogenases/reductases (SDR) family.</text>
</comment>
<dbReference type="InterPro" id="IPR036291">
    <property type="entry name" value="NAD(P)-bd_dom_sf"/>
</dbReference>
<protein>
    <submittedName>
        <fullName evidence="3">SDR family oxidoreductase</fullName>
    </submittedName>
</protein>
<dbReference type="PRINTS" id="PR00081">
    <property type="entry name" value="GDHRDH"/>
</dbReference>
<evidence type="ECO:0000256" key="1">
    <source>
        <dbReference type="ARBA" id="ARBA00006484"/>
    </source>
</evidence>
<gene>
    <name evidence="3" type="ORF">M9980_05505</name>
</gene>
<dbReference type="PANTHER" id="PTHR43639">
    <property type="entry name" value="OXIDOREDUCTASE, SHORT-CHAIN DEHYDROGENASE/REDUCTASE FAMILY (AFU_ORTHOLOGUE AFUA_5G02870)"/>
    <property type="match status" value="1"/>
</dbReference>
<dbReference type="Proteomes" id="UP001055580">
    <property type="component" value="Chromosome"/>
</dbReference>
<dbReference type="SUPFAM" id="SSF51735">
    <property type="entry name" value="NAD(P)-binding Rossmann-fold domains"/>
    <property type="match status" value="1"/>
</dbReference>
<proteinExistence type="inferred from homology"/>
<evidence type="ECO:0000313" key="3">
    <source>
        <dbReference type="EMBL" id="URW76667.1"/>
    </source>
</evidence>
<dbReference type="Pfam" id="PF13561">
    <property type="entry name" value="adh_short_C2"/>
    <property type="match status" value="1"/>
</dbReference>
<accession>A0ABY4TWA8</accession>
<keyword evidence="2" id="KW-0560">Oxidoreductase</keyword>
<dbReference type="RefSeq" id="WP_250754278.1">
    <property type="nucleotide sequence ID" value="NZ_CP098401.1"/>
</dbReference>
<sequence>MAGLALVTGGCRRVGAHIAARLAKAGYDIALHAGHDPQPEPWLVEALAGRRWHVFTADLSDAGQVAALPGDVVAHFGAPIDVLVNSASRFAAIDDGGVAMPDVMAHLSVNVAAPVALAQAVAEAAGTEGAAIVNILDQRVANPPRDQVVYTISKQALAEATRTLAIALAPRARVNGVAPGLVMPTGDYAEGQGDRLAALMPLERLASPQEVADAVAWLVGARSVTGQTIFVDGGAHLKSFERDFVHLAR</sequence>
<dbReference type="InterPro" id="IPR002347">
    <property type="entry name" value="SDR_fam"/>
</dbReference>
<reference evidence="3" key="1">
    <citation type="submission" date="2022-05" db="EMBL/GenBank/DDBJ databases">
        <title>Sphingomonas sp. strain RMG20 Genome sequencing and assembly.</title>
        <authorList>
            <person name="Kim I."/>
        </authorList>
    </citation>
    <scope>NUCLEOTIDE SEQUENCE</scope>
    <source>
        <strain evidence="3">RMG20</strain>
    </source>
</reference>
<dbReference type="Gene3D" id="3.40.50.720">
    <property type="entry name" value="NAD(P)-binding Rossmann-like Domain"/>
    <property type="match status" value="1"/>
</dbReference>
<evidence type="ECO:0000256" key="2">
    <source>
        <dbReference type="ARBA" id="ARBA00023002"/>
    </source>
</evidence>
<evidence type="ECO:0000313" key="4">
    <source>
        <dbReference type="Proteomes" id="UP001055580"/>
    </source>
</evidence>
<organism evidence="3 4">
    <name type="scientific">Sphingomonas donggukensis</name>
    <dbReference type="NCBI Taxonomy" id="2949093"/>
    <lineage>
        <taxon>Bacteria</taxon>
        <taxon>Pseudomonadati</taxon>
        <taxon>Pseudomonadota</taxon>
        <taxon>Alphaproteobacteria</taxon>
        <taxon>Sphingomonadales</taxon>
        <taxon>Sphingomonadaceae</taxon>
        <taxon>Sphingomonas</taxon>
    </lineage>
</organism>
<name>A0ABY4TWA8_9SPHN</name>